<dbReference type="GO" id="GO:0046872">
    <property type="term" value="F:metal ion binding"/>
    <property type="evidence" value="ECO:0007669"/>
    <property type="project" value="UniProtKB-KW"/>
</dbReference>
<evidence type="ECO:0000259" key="3">
    <source>
        <dbReference type="Pfam" id="PF16221"/>
    </source>
</evidence>
<proteinExistence type="predicted"/>
<evidence type="ECO:0000313" key="5">
    <source>
        <dbReference type="EMBL" id="OLF04443.1"/>
    </source>
</evidence>
<evidence type="ECO:0000313" key="6">
    <source>
        <dbReference type="Proteomes" id="UP000185696"/>
    </source>
</evidence>
<feature type="binding site" evidence="1">
    <location>
        <position position="178"/>
    </location>
    <ligand>
        <name>Zn(2+)</name>
        <dbReference type="ChEBI" id="CHEBI:29105"/>
    </ligand>
</feature>
<dbReference type="AlphaFoldDB" id="A0A7Z0WCS7"/>
<organism evidence="5 6">
    <name type="scientific">Actinophytocola xinjiangensis</name>
    <dbReference type="NCBI Taxonomy" id="485602"/>
    <lineage>
        <taxon>Bacteria</taxon>
        <taxon>Bacillati</taxon>
        <taxon>Actinomycetota</taxon>
        <taxon>Actinomycetes</taxon>
        <taxon>Pseudonocardiales</taxon>
        <taxon>Pseudonocardiaceae</taxon>
    </lineage>
</organism>
<dbReference type="OrthoDB" id="9765654at2"/>
<dbReference type="Proteomes" id="UP000185696">
    <property type="component" value="Unassembled WGS sequence"/>
</dbReference>
<dbReference type="InterPro" id="IPR012353">
    <property type="entry name" value="UCP015244"/>
</dbReference>
<evidence type="ECO:0000256" key="1">
    <source>
        <dbReference type="PIRSR" id="PIRSR015244-50"/>
    </source>
</evidence>
<comment type="caution">
    <text evidence="5">The sequence shown here is derived from an EMBL/GenBank/DDBJ whole genome shotgun (WGS) entry which is preliminary data.</text>
</comment>
<feature type="domain" description="UCP01524 winged helix-turn-helix" evidence="3">
    <location>
        <begin position="343"/>
        <end position="418"/>
    </location>
</feature>
<comment type="cofactor">
    <cofactor evidence="1">
        <name>Zn(2+)</name>
        <dbReference type="ChEBI" id="CHEBI:29105"/>
    </cofactor>
    <text evidence="1">Binds 1 zinc ion per subunit.</text>
</comment>
<dbReference type="PIRSF" id="PIRSF015244">
    <property type="entry name" value="UCP015244"/>
    <property type="match status" value="1"/>
</dbReference>
<dbReference type="InterPro" id="IPR032622">
    <property type="entry name" value="UCP01524_HTH"/>
</dbReference>
<feature type="domain" description="DUF4910" evidence="4">
    <location>
        <begin position="8"/>
        <end position="341"/>
    </location>
</feature>
<dbReference type="InterPro" id="IPR032589">
    <property type="entry name" value="DUF4910"/>
</dbReference>
<sequence>MTTGPWMHTLVSRLYPLCRSITGDGVRQTLAIVGEHLPLTVHEVPTGTPVLDWTVPQEWNIRDAYVADASGRRVIDFRESNLHVVGYSVPVATRLPLAELREHLHTLPDQPALVPYRTSYYAPTWGFCLAQSTLDSLPDGEYEVCVDSTLADGSLTYAEHVVPGQVEDEVIVSAHVCHPSLANDNLAGIAVAVGLALSLENPYYTYRFVFAPGTIGAITWLARNAQRIDRVRHGIVLACAGDRGSLTYKRSRRGDAPIDQVMEYVLRDRPHEIREFTPYGYDERQYCSPGFDLGVGSLTRTPYAGYPEYHTSGDNPDLVSPESMVDTLEVLREAVAVLDRDRRYVNLSPYGEPQLGRRGLYDSLGGRSDAHDAQLAMLWVLNLADGQHSLLDTARRAGLPFTSVAAAADALLAAGLLKDAP</sequence>
<keyword evidence="6" id="KW-1185">Reference proteome</keyword>
<dbReference type="Pfam" id="PF09940">
    <property type="entry name" value="DUF2172"/>
    <property type="match status" value="1"/>
</dbReference>
<dbReference type="InterPro" id="IPR036388">
    <property type="entry name" value="WH-like_DNA-bd_sf"/>
</dbReference>
<name>A0A7Z0WCS7_9PSEU</name>
<dbReference type="Gene3D" id="3.50.30.90">
    <property type="match status" value="1"/>
</dbReference>
<dbReference type="SUPFAM" id="SSF53187">
    <property type="entry name" value="Zn-dependent exopeptidases"/>
    <property type="match status" value="1"/>
</dbReference>
<dbReference type="Gene3D" id="1.10.10.10">
    <property type="entry name" value="Winged helix-like DNA-binding domain superfamily/Winged helix DNA-binding domain"/>
    <property type="match status" value="1"/>
</dbReference>
<dbReference type="RefSeq" id="WP_075138470.1">
    <property type="nucleotide sequence ID" value="NZ_MSIF01000044.1"/>
</dbReference>
<reference evidence="5 6" key="1">
    <citation type="submission" date="2016-12" db="EMBL/GenBank/DDBJ databases">
        <title>The draft genome sequence of Actinophytocola xinjiangensis.</title>
        <authorList>
            <person name="Wang W."/>
            <person name="Yuan L."/>
        </authorList>
    </citation>
    <scope>NUCLEOTIDE SEQUENCE [LARGE SCALE GENOMIC DNA]</scope>
    <source>
        <strain evidence="5 6">CGMCC 4.4663</strain>
    </source>
</reference>
<evidence type="ECO:0000259" key="4">
    <source>
        <dbReference type="Pfam" id="PF16254"/>
    </source>
</evidence>
<gene>
    <name evidence="5" type="ORF">BLA60_40790</name>
</gene>
<dbReference type="Pfam" id="PF16221">
    <property type="entry name" value="HTH_47"/>
    <property type="match status" value="1"/>
</dbReference>
<dbReference type="Pfam" id="PF16254">
    <property type="entry name" value="DUF4910"/>
    <property type="match status" value="1"/>
</dbReference>
<keyword evidence="1" id="KW-0862">Zinc</keyword>
<keyword evidence="1" id="KW-0479">Metal-binding</keyword>
<dbReference type="Gene3D" id="3.40.630.10">
    <property type="entry name" value="Zn peptidases"/>
    <property type="match status" value="1"/>
</dbReference>
<evidence type="ECO:0000259" key="2">
    <source>
        <dbReference type="Pfam" id="PF09940"/>
    </source>
</evidence>
<feature type="domain" description="DUF2172" evidence="2">
    <location>
        <begin position="58"/>
        <end position="149"/>
    </location>
</feature>
<accession>A0A7Z0WCS7</accession>
<protein>
    <submittedName>
        <fullName evidence="5">Peptidase M28</fullName>
    </submittedName>
</protein>
<feature type="binding site" evidence="1">
    <location>
        <position position="184"/>
    </location>
    <ligand>
        <name>Zn(2+)</name>
        <dbReference type="ChEBI" id="CHEBI:29105"/>
    </ligand>
</feature>
<feature type="binding site" evidence="1">
    <location>
        <position position="310"/>
    </location>
    <ligand>
        <name>Zn(2+)</name>
        <dbReference type="ChEBI" id="CHEBI:29105"/>
    </ligand>
</feature>
<dbReference type="InterPro" id="IPR032610">
    <property type="entry name" value="DUF2172"/>
</dbReference>
<dbReference type="EMBL" id="MSIF01000044">
    <property type="protein sequence ID" value="OLF04443.1"/>
    <property type="molecule type" value="Genomic_DNA"/>
</dbReference>